<evidence type="ECO:0000313" key="11">
    <source>
        <dbReference type="Proteomes" id="UP000008854"/>
    </source>
</evidence>
<feature type="transmembrane region" description="Helical" evidence="9">
    <location>
        <begin position="754"/>
        <end position="772"/>
    </location>
</feature>
<keyword evidence="3 9" id="KW-0812">Transmembrane</keyword>
<dbReference type="InterPro" id="IPR015449">
    <property type="entry name" value="K_chnl_Ca-activ_SK"/>
</dbReference>
<keyword evidence="2" id="KW-0813">Transport</keyword>
<dbReference type="GO" id="GO:0016020">
    <property type="term" value="C:membrane"/>
    <property type="evidence" value="ECO:0007669"/>
    <property type="project" value="UniProtKB-SubCell"/>
</dbReference>
<feature type="compositionally biased region" description="Basic and acidic residues" evidence="8">
    <location>
        <begin position="16"/>
        <end position="25"/>
    </location>
</feature>
<dbReference type="PRINTS" id="PR01451">
    <property type="entry name" value="SKCHANNEL"/>
</dbReference>
<feature type="region of interest" description="Disordered" evidence="8">
    <location>
        <begin position="1"/>
        <end position="25"/>
    </location>
</feature>
<reference evidence="11" key="1">
    <citation type="journal article" date="2012" name="PLoS Negl. Trop. Dis.">
        <title>A systematically improved high quality genome and transcriptome of the human blood fluke Schistosoma mansoni.</title>
        <authorList>
            <person name="Protasio A.V."/>
            <person name="Tsai I.J."/>
            <person name="Babbage A."/>
            <person name="Nichol S."/>
            <person name="Hunt M."/>
            <person name="Aslett M.A."/>
            <person name="De Silva N."/>
            <person name="Velarde G.S."/>
            <person name="Anderson T.J."/>
            <person name="Clark R.C."/>
            <person name="Davidson C."/>
            <person name="Dillon G.P."/>
            <person name="Holroyd N.E."/>
            <person name="LoVerde P.T."/>
            <person name="Lloyd C."/>
            <person name="McQuillan J."/>
            <person name="Oliveira G."/>
            <person name="Otto T.D."/>
            <person name="Parker-Manuel S.J."/>
            <person name="Quail M.A."/>
            <person name="Wilson R.A."/>
            <person name="Zerlotini A."/>
            <person name="Dunne D.W."/>
            <person name="Berriman M."/>
        </authorList>
    </citation>
    <scope>NUCLEOTIDE SEQUENCE [LARGE SCALE GENOMIC DNA]</scope>
    <source>
        <strain evidence="11">Puerto Rican</strain>
    </source>
</reference>
<feature type="transmembrane region" description="Helical" evidence="9">
    <location>
        <begin position="718"/>
        <end position="742"/>
    </location>
</feature>
<evidence type="ECO:0000256" key="6">
    <source>
        <dbReference type="ARBA" id="ARBA00023136"/>
    </source>
</evidence>
<dbReference type="Proteomes" id="UP000008854">
    <property type="component" value="Unassembled WGS sequence"/>
</dbReference>
<feature type="region of interest" description="Disordered" evidence="8">
    <location>
        <begin position="254"/>
        <end position="276"/>
    </location>
</feature>
<feature type="domain" description="Calmodulin-binding" evidence="10">
    <location>
        <begin position="823"/>
        <end position="899"/>
    </location>
</feature>
<dbReference type="SMART" id="SM01053">
    <property type="entry name" value="CaMBD"/>
    <property type="match status" value="1"/>
</dbReference>
<keyword evidence="7" id="KW-0407">Ion channel</keyword>
<keyword evidence="11" id="KW-1185">Reference proteome</keyword>
<evidence type="ECO:0000256" key="1">
    <source>
        <dbReference type="ARBA" id="ARBA00004141"/>
    </source>
</evidence>
<evidence type="ECO:0000256" key="2">
    <source>
        <dbReference type="ARBA" id="ARBA00022448"/>
    </source>
</evidence>
<dbReference type="PANTHER" id="PTHR10153">
    <property type="entry name" value="SMALL CONDUCTANCE CALCIUM-ACTIVATED POTASSIUM CHANNEL"/>
    <property type="match status" value="1"/>
</dbReference>
<dbReference type="Pfam" id="PF03530">
    <property type="entry name" value="SK_channel"/>
    <property type="match status" value="1"/>
</dbReference>
<sequence length="946" mass="107716">MSEEVSTTEIPLATKNDNHNDDDNTMKSNDYLNGLTLSTYCTPPSTELSTPLLMITSPNDTIQLDKLYNMDDICYHDDHQQQGMDNLTVDRSHLYCISPSDKDHVTIHSSMNKIRRHSDQGNRLSLKQSNLSTIYKRQSLFNINTNTTNNSSSGNSNTTNNSNNIHDFYKTRLYPPTRLKNSSSSNVDLLAEAILKMHGTLNFPDSDSIYKSKLDSRRSTLSSISTTCFPLNFRHLKRKSCYDENIKFNEMTPSFEKISQPTNGTNNDDGEGGGGDGDKLIYKNQTNTIVTPNCKVNYDLDEKICTNPIQQKHCLKYHSTNLEIPNQYNETISPSIETYPESTNQISLHVPKLLSINKSLSNDCELSLRIRRVSMMLQSRQDMTAHSCNNQLNQSIDYGTSKLNTSGSSTNPLKKNNHNDLIIEHINPIDDSPVMKKSRTSPEVIQSTLSKNTPTTPTTTTTTITSTTNNNLLNTYEKGSNNKLANKNLLLFNKFKKPSPSPPAQQQQHLTDKLSKGIGYHLGRRRRLLENRRRMADFALAFSIFGIIAAFLDIEFISRSLYNKNSIYSTTMRILITFSTIILLLLIICYHTYDIMVFLCEEYTKDWRICVTKHRIIQIITELLICSIHPFPGIDLFFNHSFPVTNYINYKRNYLLSSNQLSDHFSPYLLLILPMLGRLYLALRALLLHSRMFNDAGSRSIGAFNKVSFNLQFVLKTLMTLCPAKALLVFITTIWIIFSWTLRACELEQGDNHLSLLNSAWLISVTFLSIGYGDIVPHTSCGRLIAVATGLMGSACTALLVAVFSKKLEMTKAEKHVLHFMESSKLTKKVKHCAANVLRETWLLYKHAKLMPTFNSHRVRAHQRKFLQAIYRLRTMKVKQRELQDKSNSLVDLAKLQTNVYERVADISLRQEDFQNQLTTIEDMLKSIQKALIQRNMINSGTVDNR</sequence>
<reference evidence="12" key="2">
    <citation type="submission" date="2018-12" db="UniProtKB">
        <authorList>
            <consortium name="WormBaseParasite"/>
        </authorList>
    </citation>
    <scope>IDENTIFICATION</scope>
    <source>
        <strain evidence="12">Puerto Rican</strain>
    </source>
</reference>
<dbReference type="Pfam" id="PF07885">
    <property type="entry name" value="Ion_trans_2"/>
    <property type="match status" value="1"/>
</dbReference>
<dbReference type="InterPro" id="IPR004178">
    <property type="entry name" value="CaM-bd_dom"/>
</dbReference>
<protein>
    <submittedName>
        <fullName evidence="12">CaMBD domain-containing protein</fullName>
    </submittedName>
</protein>
<dbReference type="AlphaFoldDB" id="A0A3Q0KMY5"/>
<comment type="subcellular location">
    <subcellularLocation>
        <location evidence="1">Membrane</location>
        <topology evidence="1">Multi-pass membrane protein</topology>
    </subcellularLocation>
</comment>
<dbReference type="InterPro" id="IPR013099">
    <property type="entry name" value="K_chnl_dom"/>
</dbReference>
<feature type="transmembrane region" description="Helical" evidence="9">
    <location>
        <begin position="784"/>
        <end position="805"/>
    </location>
</feature>
<evidence type="ECO:0000256" key="9">
    <source>
        <dbReference type="SAM" id="Phobius"/>
    </source>
</evidence>
<keyword evidence="5" id="KW-0406">Ion transport</keyword>
<evidence type="ECO:0000256" key="4">
    <source>
        <dbReference type="ARBA" id="ARBA00022989"/>
    </source>
</evidence>
<dbReference type="STRING" id="6183.A0A3Q0KMY5"/>
<proteinExistence type="predicted"/>
<dbReference type="SUPFAM" id="SSF81324">
    <property type="entry name" value="Voltage-gated potassium channels"/>
    <property type="match status" value="1"/>
</dbReference>
<dbReference type="InterPro" id="IPR036122">
    <property type="entry name" value="CaM-bd_dom_sf"/>
</dbReference>
<feature type="transmembrane region" description="Helical" evidence="9">
    <location>
        <begin position="535"/>
        <end position="554"/>
    </location>
</feature>
<evidence type="ECO:0000256" key="5">
    <source>
        <dbReference type="ARBA" id="ARBA00023065"/>
    </source>
</evidence>
<keyword evidence="6 9" id="KW-0472">Membrane</keyword>
<name>A0A3Q0KMY5_SCHMA</name>
<evidence type="ECO:0000256" key="7">
    <source>
        <dbReference type="ARBA" id="ARBA00023303"/>
    </source>
</evidence>
<feature type="transmembrane region" description="Helical" evidence="9">
    <location>
        <begin position="668"/>
        <end position="687"/>
    </location>
</feature>
<dbReference type="Pfam" id="PF02888">
    <property type="entry name" value="CaMBD"/>
    <property type="match status" value="1"/>
</dbReference>
<evidence type="ECO:0000313" key="12">
    <source>
        <dbReference type="WBParaSite" id="Smp_139410.1"/>
    </source>
</evidence>
<accession>A0A3Q0KMY5</accession>
<keyword evidence="4 9" id="KW-1133">Transmembrane helix</keyword>
<evidence type="ECO:0000256" key="3">
    <source>
        <dbReference type="ARBA" id="ARBA00022692"/>
    </source>
</evidence>
<dbReference type="InParanoid" id="A0A3Q0KMY5"/>
<evidence type="ECO:0000259" key="10">
    <source>
        <dbReference type="SMART" id="SM01053"/>
    </source>
</evidence>
<dbReference type="WBParaSite" id="Smp_139410.1">
    <property type="protein sequence ID" value="Smp_139410.1"/>
    <property type="gene ID" value="Smp_139410"/>
</dbReference>
<dbReference type="GO" id="GO:0005516">
    <property type="term" value="F:calmodulin binding"/>
    <property type="evidence" value="ECO:0007669"/>
    <property type="project" value="InterPro"/>
</dbReference>
<dbReference type="GO" id="GO:0016286">
    <property type="term" value="F:small conductance calcium-activated potassium channel activity"/>
    <property type="evidence" value="ECO:0007669"/>
    <property type="project" value="InterPro"/>
</dbReference>
<evidence type="ECO:0000256" key="8">
    <source>
        <dbReference type="SAM" id="MobiDB-lite"/>
    </source>
</evidence>
<feature type="transmembrane region" description="Helical" evidence="9">
    <location>
        <begin position="574"/>
        <end position="593"/>
    </location>
</feature>
<organism evidence="11 12">
    <name type="scientific">Schistosoma mansoni</name>
    <name type="common">Blood fluke</name>
    <dbReference type="NCBI Taxonomy" id="6183"/>
    <lineage>
        <taxon>Eukaryota</taxon>
        <taxon>Metazoa</taxon>
        <taxon>Spiralia</taxon>
        <taxon>Lophotrochozoa</taxon>
        <taxon>Platyhelminthes</taxon>
        <taxon>Trematoda</taxon>
        <taxon>Digenea</taxon>
        <taxon>Strigeidida</taxon>
        <taxon>Schistosomatoidea</taxon>
        <taxon>Schistosomatidae</taxon>
        <taxon>Schistosoma</taxon>
    </lineage>
</organism>
<dbReference type="Gene3D" id="1.10.287.70">
    <property type="match status" value="2"/>
</dbReference>
<dbReference type="SUPFAM" id="SSF81327">
    <property type="entry name" value="Small-conductance potassium channel"/>
    <property type="match status" value="1"/>
</dbReference>